<dbReference type="InterPro" id="IPR049874">
    <property type="entry name" value="ROK_cs"/>
</dbReference>
<dbReference type="PATRIC" id="fig|1705565.3.peg.1273"/>
<comment type="similarity">
    <text evidence="2">Belongs to the ROK (NagC/XylR) family.</text>
</comment>
<evidence type="ECO:0000256" key="1">
    <source>
        <dbReference type="ARBA" id="ARBA00002486"/>
    </source>
</evidence>
<dbReference type="RefSeq" id="WP_054405160.1">
    <property type="nucleotide sequence ID" value="NZ_LIUT01000008.1"/>
</dbReference>
<dbReference type="InterPro" id="IPR000600">
    <property type="entry name" value="ROK"/>
</dbReference>
<comment type="caution">
    <text evidence="4">The sequence shown here is derived from an EMBL/GenBank/DDBJ whole genome shotgun (WGS) entry which is preliminary data.</text>
</comment>
<keyword evidence="5" id="KW-1185">Reference proteome</keyword>
<protein>
    <submittedName>
        <fullName evidence="4">ROK family protein</fullName>
    </submittedName>
</protein>
<dbReference type="InterPro" id="IPR036388">
    <property type="entry name" value="WH-like_DNA-bd_sf"/>
</dbReference>
<dbReference type="PROSITE" id="PS01125">
    <property type="entry name" value="ROK"/>
    <property type="match status" value="1"/>
</dbReference>
<dbReference type="Proteomes" id="UP000036932">
    <property type="component" value="Unassembled WGS sequence"/>
</dbReference>
<dbReference type="PANTHER" id="PTHR18964">
    <property type="entry name" value="ROK (REPRESSOR, ORF, KINASE) FAMILY"/>
    <property type="match status" value="1"/>
</dbReference>
<evidence type="ECO:0000256" key="3">
    <source>
        <dbReference type="ARBA" id="ARBA00022629"/>
    </source>
</evidence>
<evidence type="ECO:0000313" key="5">
    <source>
        <dbReference type="Proteomes" id="UP000036932"/>
    </source>
</evidence>
<dbReference type="OrthoDB" id="9796533at2"/>
<accession>A0A0M1N206</accession>
<proteinExistence type="inferred from homology"/>
<evidence type="ECO:0000256" key="2">
    <source>
        <dbReference type="ARBA" id="ARBA00006479"/>
    </source>
</evidence>
<keyword evidence="3" id="KW-0119">Carbohydrate metabolism</keyword>
<dbReference type="SUPFAM" id="SSF53067">
    <property type="entry name" value="Actin-like ATPase domain"/>
    <property type="match status" value="1"/>
</dbReference>
<reference evidence="5" key="1">
    <citation type="submission" date="2015-08" db="EMBL/GenBank/DDBJ databases">
        <title>Genome sequencing project for genomic taxonomy and phylogenomics of Bacillus-like bacteria.</title>
        <authorList>
            <person name="Liu B."/>
            <person name="Wang J."/>
            <person name="Zhu Y."/>
            <person name="Liu G."/>
            <person name="Chen Q."/>
            <person name="Chen Z."/>
            <person name="Lan J."/>
            <person name="Che J."/>
            <person name="Ge C."/>
            <person name="Shi H."/>
            <person name="Pan Z."/>
            <person name="Liu X."/>
        </authorList>
    </citation>
    <scope>NUCLEOTIDE SEQUENCE [LARGE SCALE GENOMIC DNA]</scope>
    <source>
        <strain evidence="5">FJAT-22460</strain>
    </source>
</reference>
<dbReference type="CDD" id="cd24077">
    <property type="entry name" value="ASKHA_ATPase_ROK_SaXylR-like"/>
    <property type="match status" value="1"/>
</dbReference>
<dbReference type="GO" id="GO:0042732">
    <property type="term" value="P:D-xylose metabolic process"/>
    <property type="evidence" value="ECO:0007669"/>
    <property type="project" value="UniProtKB-KW"/>
</dbReference>
<name>A0A0M1N206_9BACL</name>
<dbReference type="AlphaFoldDB" id="A0A0M1N206"/>
<sequence>MAKDNAHIKKMNQALIISSIMKHGEISRADLAKVTGLNKSTITVQTGQLLEQTLLLEETQEHYLLGRRPISLSINPEAGYALGIDLDRNYAVFMITDLLGKPLQTEKVALAAMDYHDIVRLLTQYIRHYQGEYDQASHGLIGVTIGIHGLVDHQDQVTFAQPPIDQGRHLQQDLQSQTSLRIHLKNNANLCAFAESVYGHPRSNHLLSIHLGSGIGLGLRVNTETLTGYHGFAGEIGHMIIQPEGRPCSCGNMGCWEQYASERSFIEQLSTAKHKSDISYEDIKRWKQESDPVTCRLMDHYYDDIAIGLNNVINLCNPEITILNSELLQLHSNAAQDLRTRLRSTISNPHVLLISELGNQACVMGACAYVIQQFWGTPRLDFTAVRA</sequence>
<keyword evidence="3" id="KW-0859">Xylose metabolism</keyword>
<gene>
    <name evidence="4" type="ORF">AM231_25425</name>
</gene>
<dbReference type="Gene3D" id="3.30.420.40">
    <property type="match status" value="2"/>
</dbReference>
<dbReference type="SUPFAM" id="SSF46785">
    <property type="entry name" value="Winged helix' DNA-binding domain"/>
    <property type="match status" value="1"/>
</dbReference>
<evidence type="ECO:0000313" key="4">
    <source>
        <dbReference type="EMBL" id="KOR75994.1"/>
    </source>
</evidence>
<dbReference type="Gene3D" id="1.10.10.10">
    <property type="entry name" value="Winged helix-like DNA-binding domain superfamily/Winged helix DNA-binding domain"/>
    <property type="match status" value="1"/>
</dbReference>
<dbReference type="InterPro" id="IPR043129">
    <property type="entry name" value="ATPase_NBD"/>
</dbReference>
<comment type="function">
    <text evidence="1">Transcriptional repressor of xylose-utilizing enzymes.</text>
</comment>
<dbReference type="PANTHER" id="PTHR18964:SF149">
    <property type="entry name" value="BIFUNCTIONAL UDP-N-ACETYLGLUCOSAMINE 2-EPIMERASE_N-ACETYLMANNOSAMINE KINASE"/>
    <property type="match status" value="1"/>
</dbReference>
<dbReference type="Pfam" id="PF00480">
    <property type="entry name" value="ROK"/>
    <property type="match status" value="1"/>
</dbReference>
<dbReference type="EMBL" id="LIUT01000008">
    <property type="protein sequence ID" value="KOR75994.1"/>
    <property type="molecule type" value="Genomic_DNA"/>
</dbReference>
<organism evidence="4 5">
    <name type="scientific">Paenibacillus solani</name>
    <dbReference type="NCBI Taxonomy" id="1705565"/>
    <lineage>
        <taxon>Bacteria</taxon>
        <taxon>Bacillati</taxon>
        <taxon>Bacillota</taxon>
        <taxon>Bacilli</taxon>
        <taxon>Bacillales</taxon>
        <taxon>Paenibacillaceae</taxon>
        <taxon>Paenibacillus</taxon>
    </lineage>
</organism>
<dbReference type="InterPro" id="IPR036390">
    <property type="entry name" value="WH_DNA-bd_sf"/>
</dbReference>